<dbReference type="PROSITE" id="PS51257">
    <property type="entry name" value="PROKAR_LIPOPROTEIN"/>
    <property type="match status" value="1"/>
</dbReference>
<comment type="caution">
    <text evidence="2">The sequence shown here is derived from an EMBL/GenBank/DDBJ whole genome shotgun (WGS) entry which is preliminary data.</text>
</comment>
<keyword evidence="1" id="KW-0732">Signal</keyword>
<reference evidence="2 3" key="1">
    <citation type="journal article" date="2019" name="Nat. Med.">
        <title>A library of human gut bacterial isolates paired with longitudinal multiomics data enables mechanistic microbiome research.</title>
        <authorList>
            <person name="Poyet M."/>
            <person name="Groussin M."/>
            <person name="Gibbons S.M."/>
            <person name="Avila-Pacheco J."/>
            <person name="Jiang X."/>
            <person name="Kearney S.M."/>
            <person name="Perrotta A.R."/>
            <person name="Berdy B."/>
            <person name="Zhao S."/>
            <person name="Lieberman T.D."/>
            <person name="Swanson P.K."/>
            <person name="Smith M."/>
            <person name="Roesemann S."/>
            <person name="Alexander J.E."/>
            <person name="Rich S.A."/>
            <person name="Livny J."/>
            <person name="Vlamakis H."/>
            <person name="Clish C."/>
            <person name="Bullock K."/>
            <person name="Deik A."/>
            <person name="Scott J."/>
            <person name="Pierce K.A."/>
            <person name="Xavier R.J."/>
            <person name="Alm E.J."/>
        </authorList>
    </citation>
    <scope>NUCLEOTIDE SEQUENCE [LARGE SCALE GENOMIC DNA]</scope>
    <source>
        <strain evidence="2 3">BIOML-A5</strain>
    </source>
</reference>
<sequence>MKRILFFMAMLSMFFLTACSDDNEIQKDGETGNGNPPLSSIVGTWESGNYFVSFGEDEFYSAYIADEFIDSGDYKQTENEVTCSNNYFNRKTVYTIKNISKTEMKVQVSYTDLYGKTNSKDMTFTKSNEAIVSKSNTLAGKSITSYSSYFGNVTRTFNSFNAGVKSATKGSAAKYPLNFFYIYIGNKMYHQVLRNNSIQVPSIGGWSTNYNEVICWELHFSANGSIDSFDKIEI</sequence>
<dbReference type="EMBL" id="WCWW01000047">
    <property type="protein sequence ID" value="KAB3853227.1"/>
    <property type="molecule type" value="Genomic_DNA"/>
</dbReference>
<accession>A0A6I0HIV6</accession>
<name>A0A6I0HIV6_PHOVU</name>
<evidence type="ECO:0008006" key="4">
    <source>
        <dbReference type="Google" id="ProtNLM"/>
    </source>
</evidence>
<dbReference type="AlphaFoldDB" id="A0A6I0HIV6"/>
<gene>
    <name evidence="2" type="ORF">GAS29_17545</name>
</gene>
<protein>
    <recommendedName>
        <fullName evidence="4">Lipoprotein</fullName>
    </recommendedName>
</protein>
<feature type="chain" id="PRO_5030152548" description="Lipoprotein" evidence="1">
    <location>
        <begin position="21"/>
        <end position="234"/>
    </location>
</feature>
<organism evidence="2 3">
    <name type="scientific">Phocaeicola vulgatus</name>
    <name type="common">Bacteroides vulgatus</name>
    <dbReference type="NCBI Taxonomy" id="821"/>
    <lineage>
        <taxon>Bacteria</taxon>
        <taxon>Pseudomonadati</taxon>
        <taxon>Bacteroidota</taxon>
        <taxon>Bacteroidia</taxon>
        <taxon>Bacteroidales</taxon>
        <taxon>Bacteroidaceae</taxon>
        <taxon>Phocaeicola</taxon>
    </lineage>
</organism>
<dbReference type="RefSeq" id="WP_151849704.1">
    <property type="nucleotide sequence ID" value="NZ_JANUKW010000004.1"/>
</dbReference>
<feature type="signal peptide" evidence="1">
    <location>
        <begin position="1"/>
        <end position="20"/>
    </location>
</feature>
<evidence type="ECO:0000313" key="2">
    <source>
        <dbReference type="EMBL" id="KAB3853227.1"/>
    </source>
</evidence>
<evidence type="ECO:0000313" key="3">
    <source>
        <dbReference type="Proteomes" id="UP000441522"/>
    </source>
</evidence>
<evidence type="ECO:0000256" key="1">
    <source>
        <dbReference type="SAM" id="SignalP"/>
    </source>
</evidence>
<dbReference type="Proteomes" id="UP000441522">
    <property type="component" value="Unassembled WGS sequence"/>
</dbReference>
<proteinExistence type="predicted"/>